<dbReference type="PANTHER" id="PTHR35692">
    <property type="entry name" value="F26F24.11"/>
    <property type="match status" value="1"/>
</dbReference>
<comment type="caution">
    <text evidence="1">The sequence shown here is derived from an EMBL/GenBank/DDBJ whole genome shotgun (WGS) entry which is preliminary data.</text>
</comment>
<accession>A0ABD3JKW6</accession>
<gene>
    <name evidence="1" type="ORF">ACJRO7_033028</name>
</gene>
<sequence>MKKKKKATAEFSNHSDTDDLAVEDLISRTKDLYVLEQIAMINGSSFTADDSHLPFDLEFPFPSSFTADDSFVPPNLEFPFSAISNPSLSPNPNYAPEFELSQDEDAIAVAPTKGGCIWCSPKKPTPRLRLLSRGAIKKGMSMSFKWMEEDEGIVGRRTR</sequence>
<evidence type="ECO:0000313" key="1">
    <source>
        <dbReference type="EMBL" id="KAL3728374.1"/>
    </source>
</evidence>
<proteinExistence type="predicted"/>
<protein>
    <submittedName>
        <fullName evidence="1">Uncharacterized protein</fullName>
    </submittedName>
</protein>
<dbReference type="EMBL" id="JBJKBG010000008">
    <property type="protein sequence ID" value="KAL3728374.1"/>
    <property type="molecule type" value="Genomic_DNA"/>
</dbReference>
<evidence type="ECO:0000313" key="2">
    <source>
        <dbReference type="Proteomes" id="UP001634007"/>
    </source>
</evidence>
<organism evidence="1 2">
    <name type="scientific">Eucalyptus globulus</name>
    <name type="common">Tasmanian blue gum</name>
    <dbReference type="NCBI Taxonomy" id="34317"/>
    <lineage>
        <taxon>Eukaryota</taxon>
        <taxon>Viridiplantae</taxon>
        <taxon>Streptophyta</taxon>
        <taxon>Embryophyta</taxon>
        <taxon>Tracheophyta</taxon>
        <taxon>Spermatophyta</taxon>
        <taxon>Magnoliopsida</taxon>
        <taxon>eudicotyledons</taxon>
        <taxon>Gunneridae</taxon>
        <taxon>Pentapetalae</taxon>
        <taxon>rosids</taxon>
        <taxon>malvids</taxon>
        <taxon>Myrtales</taxon>
        <taxon>Myrtaceae</taxon>
        <taxon>Myrtoideae</taxon>
        <taxon>Eucalypteae</taxon>
        <taxon>Eucalyptus</taxon>
    </lineage>
</organism>
<reference evidence="1 2" key="1">
    <citation type="submission" date="2024-11" db="EMBL/GenBank/DDBJ databases">
        <title>Chromosome-level genome assembly of Eucalyptus globulus Labill. provides insights into its genome evolution.</title>
        <authorList>
            <person name="Li X."/>
        </authorList>
    </citation>
    <scope>NUCLEOTIDE SEQUENCE [LARGE SCALE GENOMIC DNA]</scope>
    <source>
        <strain evidence="1">CL2024</strain>
        <tissue evidence="1">Fresh tender leaves</tissue>
    </source>
</reference>
<dbReference type="AlphaFoldDB" id="A0ABD3JKW6"/>
<dbReference type="PANTHER" id="PTHR35692:SF1">
    <property type="entry name" value="F26F24.11"/>
    <property type="match status" value="1"/>
</dbReference>
<name>A0ABD3JKW6_EUCGL</name>
<dbReference type="Proteomes" id="UP001634007">
    <property type="component" value="Unassembled WGS sequence"/>
</dbReference>
<keyword evidence="2" id="KW-1185">Reference proteome</keyword>